<dbReference type="EMBL" id="VSRR010003670">
    <property type="protein sequence ID" value="MPC37050.1"/>
    <property type="molecule type" value="Genomic_DNA"/>
</dbReference>
<keyword evidence="2" id="KW-1185">Reference proteome</keyword>
<comment type="caution">
    <text evidence="1">The sequence shown here is derived from an EMBL/GenBank/DDBJ whole genome shotgun (WGS) entry which is preliminary data.</text>
</comment>
<evidence type="ECO:0000313" key="1">
    <source>
        <dbReference type="EMBL" id="MPC37050.1"/>
    </source>
</evidence>
<protein>
    <submittedName>
        <fullName evidence="1">Uncharacterized protein</fullName>
    </submittedName>
</protein>
<dbReference type="Proteomes" id="UP000324222">
    <property type="component" value="Unassembled WGS sequence"/>
</dbReference>
<proteinExistence type="predicted"/>
<gene>
    <name evidence="1" type="ORF">E2C01_030523</name>
</gene>
<sequence length="107" mass="11575">MLSATAEFCTVSVTKLTYFMALAWAAAYVAVELTCISHSSTTTNTLTCLLYSHDGNVTQAALDQESTAQFPGALVIEAKRDNRSHSHSHAAAVRMGQWTHTCPEAVR</sequence>
<accession>A0A5B7EQN2</accession>
<evidence type="ECO:0000313" key="2">
    <source>
        <dbReference type="Proteomes" id="UP000324222"/>
    </source>
</evidence>
<name>A0A5B7EQN2_PORTR</name>
<organism evidence="1 2">
    <name type="scientific">Portunus trituberculatus</name>
    <name type="common">Swimming crab</name>
    <name type="synonym">Neptunus trituberculatus</name>
    <dbReference type="NCBI Taxonomy" id="210409"/>
    <lineage>
        <taxon>Eukaryota</taxon>
        <taxon>Metazoa</taxon>
        <taxon>Ecdysozoa</taxon>
        <taxon>Arthropoda</taxon>
        <taxon>Crustacea</taxon>
        <taxon>Multicrustacea</taxon>
        <taxon>Malacostraca</taxon>
        <taxon>Eumalacostraca</taxon>
        <taxon>Eucarida</taxon>
        <taxon>Decapoda</taxon>
        <taxon>Pleocyemata</taxon>
        <taxon>Brachyura</taxon>
        <taxon>Eubrachyura</taxon>
        <taxon>Portunoidea</taxon>
        <taxon>Portunidae</taxon>
        <taxon>Portuninae</taxon>
        <taxon>Portunus</taxon>
    </lineage>
</organism>
<dbReference type="AlphaFoldDB" id="A0A5B7EQN2"/>
<reference evidence="1 2" key="1">
    <citation type="submission" date="2019-05" db="EMBL/GenBank/DDBJ databases">
        <title>Another draft genome of Portunus trituberculatus and its Hox gene families provides insights of decapod evolution.</title>
        <authorList>
            <person name="Jeong J.-H."/>
            <person name="Song I."/>
            <person name="Kim S."/>
            <person name="Choi T."/>
            <person name="Kim D."/>
            <person name="Ryu S."/>
            <person name="Kim W."/>
        </authorList>
    </citation>
    <scope>NUCLEOTIDE SEQUENCE [LARGE SCALE GENOMIC DNA]</scope>
    <source>
        <tissue evidence="1">Muscle</tissue>
    </source>
</reference>